<dbReference type="EMBL" id="MHRP01000028">
    <property type="protein sequence ID" value="OHA26669.1"/>
    <property type="molecule type" value="Genomic_DNA"/>
</dbReference>
<evidence type="ECO:0000256" key="5">
    <source>
        <dbReference type="ARBA" id="ARBA00023274"/>
    </source>
</evidence>
<keyword evidence="5" id="KW-0687">Ribonucleoprotein</keyword>
<sequence>MAITSSAKKAIRVSARKRIFNLRTQKKIDAVVRDIKKLATSKKLVEAKKMIPLLYKAIDKAVKTKFYKKNTAARMKSRLVKFLNKQTT</sequence>
<evidence type="ECO:0000256" key="3">
    <source>
        <dbReference type="ARBA" id="ARBA00022884"/>
    </source>
</evidence>
<reference evidence="8 9" key="1">
    <citation type="journal article" date="2016" name="Nat. Commun.">
        <title>Thousands of microbial genomes shed light on interconnected biogeochemical processes in an aquifer system.</title>
        <authorList>
            <person name="Anantharaman K."/>
            <person name="Brown C.T."/>
            <person name="Hug L.A."/>
            <person name="Sharon I."/>
            <person name="Castelle C.J."/>
            <person name="Probst A.J."/>
            <person name="Thomas B.C."/>
            <person name="Singh A."/>
            <person name="Wilkins M.J."/>
            <person name="Karaoz U."/>
            <person name="Brodie E.L."/>
            <person name="Williams K.H."/>
            <person name="Hubbard S.S."/>
            <person name="Banfield J.F."/>
        </authorList>
    </citation>
    <scope>NUCLEOTIDE SEQUENCE [LARGE SCALE GENOMIC DNA]</scope>
</reference>
<evidence type="ECO:0000256" key="1">
    <source>
        <dbReference type="ARBA" id="ARBA00007634"/>
    </source>
</evidence>
<dbReference type="GO" id="GO:0070181">
    <property type="term" value="F:small ribosomal subunit rRNA binding"/>
    <property type="evidence" value="ECO:0007669"/>
    <property type="project" value="TreeGrafter"/>
</dbReference>
<dbReference type="GO" id="GO:0015935">
    <property type="term" value="C:small ribosomal subunit"/>
    <property type="evidence" value="ECO:0007669"/>
    <property type="project" value="TreeGrafter"/>
</dbReference>
<keyword evidence="4" id="KW-0689">Ribosomal protein</keyword>
<dbReference type="GO" id="GO:0006412">
    <property type="term" value="P:translation"/>
    <property type="evidence" value="ECO:0007669"/>
    <property type="project" value="InterPro"/>
</dbReference>
<dbReference type="SUPFAM" id="SSF46992">
    <property type="entry name" value="Ribosomal protein S20"/>
    <property type="match status" value="1"/>
</dbReference>
<evidence type="ECO:0000256" key="6">
    <source>
        <dbReference type="ARBA" id="ARBA00035136"/>
    </source>
</evidence>
<dbReference type="Pfam" id="PF01649">
    <property type="entry name" value="Ribosomal_S20p"/>
    <property type="match status" value="1"/>
</dbReference>
<comment type="similarity">
    <text evidence="1">Belongs to the bacterial ribosomal protein bS20 family.</text>
</comment>
<evidence type="ECO:0000256" key="2">
    <source>
        <dbReference type="ARBA" id="ARBA00022730"/>
    </source>
</evidence>
<dbReference type="AlphaFoldDB" id="A0A1G2MTT9"/>
<comment type="caution">
    <text evidence="8">The sequence shown here is derived from an EMBL/GenBank/DDBJ whole genome shotgun (WGS) entry which is preliminary data.</text>
</comment>
<dbReference type="Proteomes" id="UP000177943">
    <property type="component" value="Unassembled WGS sequence"/>
</dbReference>
<organism evidence="8 9">
    <name type="scientific">Candidatus Taylorbacteria bacterium RIFCSPHIGHO2_02_FULL_45_35</name>
    <dbReference type="NCBI Taxonomy" id="1802311"/>
    <lineage>
        <taxon>Bacteria</taxon>
        <taxon>Candidatus Tayloriibacteriota</taxon>
    </lineage>
</organism>
<evidence type="ECO:0000313" key="8">
    <source>
        <dbReference type="EMBL" id="OHA26669.1"/>
    </source>
</evidence>
<protein>
    <recommendedName>
        <fullName evidence="6">Small ribosomal subunit protein bS20</fullName>
    </recommendedName>
    <alternativeName>
        <fullName evidence="7">30S ribosomal protein S20</fullName>
    </alternativeName>
</protein>
<dbReference type="GO" id="GO:0005829">
    <property type="term" value="C:cytosol"/>
    <property type="evidence" value="ECO:0007669"/>
    <property type="project" value="TreeGrafter"/>
</dbReference>
<accession>A0A1G2MTT9</accession>
<evidence type="ECO:0000256" key="7">
    <source>
        <dbReference type="ARBA" id="ARBA00035343"/>
    </source>
</evidence>
<dbReference type="PANTHER" id="PTHR33398:SF1">
    <property type="entry name" value="SMALL RIBOSOMAL SUBUNIT PROTEIN BS20C"/>
    <property type="match status" value="1"/>
</dbReference>
<dbReference type="InterPro" id="IPR002583">
    <property type="entry name" value="Ribosomal_bS20"/>
</dbReference>
<evidence type="ECO:0000256" key="4">
    <source>
        <dbReference type="ARBA" id="ARBA00022980"/>
    </source>
</evidence>
<dbReference type="PANTHER" id="PTHR33398">
    <property type="entry name" value="30S RIBOSOMAL PROTEIN S20"/>
    <property type="match status" value="1"/>
</dbReference>
<evidence type="ECO:0000313" key="9">
    <source>
        <dbReference type="Proteomes" id="UP000177943"/>
    </source>
</evidence>
<name>A0A1G2MTT9_9BACT</name>
<dbReference type="Gene3D" id="1.20.58.110">
    <property type="entry name" value="Ribosomal protein S20"/>
    <property type="match status" value="1"/>
</dbReference>
<keyword evidence="2" id="KW-0699">rRNA-binding</keyword>
<dbReference type="NCBIfam" id="TIGR00029">
    <property type="entry name" value="S20"/>
    <property type="match status" value="1"/>
</dbReference>
<gene>
    <name evidence="8" type="ORF">A3D56_02595</name>
</gene>
<dbReference type="GO" id="GO:0003735">
    <property type="term" value="F:structural constituent of ribosome"/>
    <property type="evidence" value="ECO:0007669"/>
    <property type="project" value="InterPro"/>
</dbReference>
<proteinExistence type="inferred from homology"/>
<keyword evidence="3" id="KW-0694">RNA-binding</keyword>
<dbReference type="InterPro" id="IPR036510">
    <property type="entry name" value="Ribosomal_bS20_sf"/>
</dbReference>